<keyword evidence="3" id="KW-1185">Reference proteome</keyword>
<evidence type="ECO:0000256" key="1">
    <source>
        <dbReference type="SAM" id="Phobius"/>
    </source>
</evidence>
<comment type="caution">
    <text evidence="2">The sequence shown here is derived from an EMBL/GenBank/DDBJ whole genome shotgun (WGS) entry which is preliminary data.</text>
</comment>
<dbReference type="Proteomes" id="UP000634476">
    <property type="component" value="Unassembled WGS sequence"/>
</dbReference>
<evidence type="ECO:0000313" key="3">
    <source>
        <dbReference type="Proteomes" id="UP000634476"/>
    </source>
</evidence>
<keyword evidence="1" id="KW-0472">Membrane</keyword>
<evidence type="ECO:0000313" key="2">
    <source>
        <dbReference type="EMBL" id="GII05115.1"/>
    </source>
</evidence>
<name>A0A8J3T6J8_9ACTN</name>
<dbReference type="AlphaFoldDB" id="A0A8J3T6J8"/>
<keyword evidence="1" id="KW-0812">Transmembrane</keyword>
<keyword evidence="1" id="KW-1133">Transmembrane helix</keyword>
<dbReference type="EMBL" id="BOOK01000062">
    <property type="protein sequence ID" value="GII05115.1"/>
    <property type="molecule type" value="Genomic_DNA"/>
</dbReference>
<protein>
    <submittedName>
        <fullName evidence="2">Uncharacterized protein</fullName>
    </submittedName>
</protein>
<accession>A0A8J3T6J8</accession>
<reference evidence="2" key="1">
    <citation type="submission" date="2021-01" db="EMBL/GenBank/DDBJ databases">
        <title>Whole genome shotgun sequence of Planobispora takensis NBRC 109077.</title>
        <authorList>
            <person name="Komaki H."/>
            <person name="Tamura T."/>
        </authorList>
    </citation>
    <scope>NUCLEOTIDE SEQUENCE</scope>
    <source>
        <strain evidence="2">NBRC 109077</strain>
    </source>
</reference>
<gene>
    <name evidence="2" type="ORF">Pta02_71230</name>
</gene>
<proteinExistence type="predicted"/>
<sequence length="321" mass="34626">MPCEYDVPVIRIPPHAPGEPDWLLVIRSLARVVVLSVSLFMFGAVALSMIADSRRPEQAGERFAAVMDTAVQIANPDYDFHGFSNDGDDGSDRLRLTGEPLAAGDGITEDIHGPGVTYEVTRDASGTVDAGSALSIGDSALDQSLMTLGERDQSREKALRQARKRLDALPAAMNAVALVEFERPLTAAQLVGFTRRHERCGMTTYVYRPFGHGNGLDVENAVSWNVGMNPFPEADGLSHECEKEPEAALASFRSWVAALRPEDEAGLRQLALTRAGLAEAAGKGVAHAFVAESWMLADLRALLDDPQVRTVRVTDVAFNLG</sequence>
<organism evidence="2 3">
    <name type="scientific">Planobispora takensis</name>
    <dbReference type="NCBI Taxonomy" id="1367882"/>
    <lineage>
        <taxon>Bacteria</taxon>
        <taxon>Bacillati</taxon>
        <taxon>Actinomycetota</taxon>
        <taxon>Actinomycetes</taxon>
        <taxon>Streptosporangiales</taxon>
        <taxon>Streptosporangiaceae</taxon>
        <taxon>Planobispora</taxon>
    </lineage>
</organism>
<feature type="transmembrane region" description="Helical" evidence="1">
    <location>
        <begin position="29"/>
        <end position="51"/>
    </location>
</feature>